<evidence type="ECO:0000313" key="2">
    <source>
        <dbReference type="EMBL" id="KZV47174.1"/>
    </source>
</evidence>
<organism evidence="2 3">
    <name type="scientific">Dorcoceras hygrometricum</name>
    <dbReference type="NCBI Taxonomy" id="472368"/>
    <lineage>
        <taxon>Eukaryota</taxon>
        <taxon>Viridiplantae</taxon>
        <taxon>Streptophyta</taxon>
        <taxon>Embryophyta</taxon>
        <taxon>Tracheophyta</taxon>
        <taxon>Spermatophyta</taxon>
        <taxon>Magnoliopsida</taxon>
        <taxon>eudicotyledons</taxon>
        <taxon>Gunneridae</taxon>
        <taxon>Pentapetalae</taxon>
        <taxon>asterids</taxon>
        <taxon>lamiids</taxon>
        <taxon>Lamiales</taxon>
        <taxon>Gesneriaceae</taxon>
        <taxon>Didymocarpoideae</taxon>
        <taxon>Trichosporeae</taxon>
        <taxon>Loxocarpinae</taxon>
        <taxon>Dorcoceras</taxon>
    </lineage>
</organism>
<keyword evidence="3" id="KW-1185">Reference proteome</keyword>
<accession>A0A2Z7CR92</accession>
<evidence type="ECO:0000256" key="1">
    <source>
        <dbReference type="SAM" id="MobiDB-lite"/>
    </source>
</evidence>
<sequence>MMFKIGTDRKPPHWITEKTPHYVHTENTGHGLATTKENNRSMLTGKNRTRGWSTTGQHSEVTERLGLRRREATEGLGFHRERA</sequence>
<dbReference type="Proteomes" id="UP000250235">
    <property type="component" value="Unassembled WGS sequence"/>
</dbReference>
<feature type="compositionally biased region" description="Basic and acidic residues" evidence="1">
    <location>
        <begin position="1"/>
        <end position="24"/>
    </location>
</feature>
<protein>
    <submittedName>
        <fullName evidence="2">Pentatricopeptide repeat-containing protein</fullName>
    </submittedName>
</protein>
<name>A0A2Z7CR92_9LAMI</name>
<dbReference type="AlphaFoldDB" id="A0A2Z7CR92"/>
<dbReference type="EMBL" id="KQ995304">
    <property type="protein sequence ID" value="KZV47174.1"/>
    <property type="molecule type" value="Genomic_DNA"/>
</dbReference>
<evidence type="ECO:0000313" key="3">
    <source>
        <dbReference type="Proteomes" id="UP000250235"/>
    </source>
</evidence>
<feature type="compositionally biased region" description="Polar residues" evidence="1">
    <location>
        <begin position="40"/>
        <end position="59"/>
    </location>
</feature>
<gene>
    <name evidence="2" type="ORF">F511_05225</name>
</gene>
<proteinExistence type="predicted"/>
<reference evidence="2 3" key="1">
    <citation type="journal article" date="2015" name="Proc. Natl. Acad. Sci. U.S.A.">
        <title>The resurrection genome of Boea hygrometrica: A blueprint for survival of dehydration.</title>
        <authorList>
            <person name="Xiao L."/>
            <person name="Yang G."/>
            <person name="Zhang L."/>
            <person name="Yang X."/>
            <person name="Zhao S."/>
            <person name="Ji Z."/>
            <person name="Zhou Q."/>
            <person name="Hu M."/>
            <person name="Wang Y."/>
            <person name="Chen M."/>
            <person name="Xu Y."/>
            <person name="Jin H."/>
            <person name="Xiao X."/>
            <person name="Hu G."/>
            <person name="Bao F."/>
            <person name="Hu Y."/>
            <person name="Wan P."/>
            <person name="Li L."/>
            <person name="Deng X."/>
            <person name="Kuang T."/>
            <person name="Xiang C."/>
            <person name="Zhu J.K."/>
            <person name="Oliver M.J."/>
            <person name="He Y."/>
        </authorList>
    </citation>
    <scope>NUCLEOTIDE SEQUENCE [LARGE SCALE GENOMIC DNA]</scope>
    <source>
        <strain evidence="3">cv. XS01</strain>
    </source>
</reference>
<feature type="region of interest" description="Disordered" evidence="1">
    <location>
        <begin position="1"/>
        <end position="62"/>
    </location>
</feature>